<sequence>MALGILSTIDTILTVMEDHKEITQQLEAICLQVIGLVLQKPIIGMAGVCAHVTVCFCVYTHTHLFAVCLFLSVTFCVCLC</sequence>
<keyword evidence="2" id="KW-1185">Reference proteome</keyword>
<organism evidence="1 2">
    <name type="scientific">Hucho hucho</name>
    <name type="common">huchen</name>
    <dbReference type="NCBI Taxonomy" id="62062"/>
    <lineage>
        <taxon>Eukaryota</taxon>
        <taxon>Metazoa</taxon>
        <taxon>Chordata</taxon>
        <taxon>Craniata</taxon>
        <taxon>Vertebrata</taxon>
        <taxon>Euteleostomi</taxon>
        <taxon>Actinopterygii</taxon>
        <taxon>Neopterygii</taxon>
        <taxon>Teleostei</taxon>
        <taxon>Protacanthopterygii</taxon>
        <taxon>Salmoniformes</taxon>
        <taxon>Salmonidae</taxon>
        <taxon>Salmoninae</taxon>
        <taxon>Hucho</taxon>
    </lineage>
</organism>
<reference evidence="1" key="3">
    <citation type="submission" date="2025-09" db="UniProtKB">
        <authorList>
            <consortium name="Ensembl"/>
        </authorList>
    </citation>
    <scope>IDENTIFICATION</scope>
</reference>
<protein>
    <submittedName>
        <fullName evidence="1">Uncharacterized protein</fullName>
    </submittedName>
</protein>
<name>A0A4W5LYG7_9TELE</name>
<reference evidence="1" key="2">
    <citation type="submission" date="2025-08" db="UniProtKB">
        <authorList>
            <consortium name="Ensembl"/>
        </authorList>
    </citation>
    <scope>IDENTIFICATION</scope>
</reference>
<accession>A0A4W5LYG7</accession>
<evidence type="ECO:0000313" key="2">
    <source>
        <dbReference type="Proteomes" id="UP000314982"/>
    </source>
</evidence>
<reference evidence="2" key="1">
    <citation type="submission" date="2018-06" db="EMBL/GenBank/DDBJ databases">
        <title>Genome assembly of Danube salmon.</title>
        <authorList>
            <person name="Macqueen D.J."/>
            <person name="Gundappa M.K."/>
        </authorList>
    </citation>
    <scope>NUCLEOTIDE SEQUENCE [LARGE SCALE GENOMIC DNA]</scope>
</reference>
<dbReference type="STRING" id="62062.ENSHHUP00000030010"/>
<proteinExistence type="predicted"/>
<dbReference type="AlphaFoldDB" id="A0A4W5LYG7"/>
<dbReference type="Proteomes" id="UP000314982">
    <property type="component" value="Unassembled WGS sequence"/>
</dbReference>
<dbReference type="Ensembl" id="ENSHHUT00000031258.1">
    <property type="protein sequence ID" value="ENSHHUP00000030010.1"/>
    <property type="gene ID" value="ENSHHUG00000019124.1"/>
</dbReference>
<evidence type="ECO:0000313" key="1">
    <source>
        <dbReference type="Ensembl" id="ENSHHUP00000030010.1"/>
    </source>
</evidence>